<protein>
    <submittedName>
        <fullName evidence="1">Uncharacterized protein</fullName>
    </submittedName>
</protein>
<accession>A0A0K2ZRD3</accession>
<evidence type="ECO:0000313" key="1">
    <source>
        <dbReference type="EMBL" id="CTP87537.1"/>
    </source>
</evidence>
<sequence>MRLLPPLLSLLLLAGVPAAHALTPPPMVPIG</sequence>
<dbReference type="Proteomes" id="UP000045978">
    <property type="component" value="Unassembled WGS sequence"/>
</dbReference>
<dbReference type="EMBL" id="CXOJ01000033">
    <property type="protein sequence ID" value="CTP87537.1"/>
    <property type="molecule type" value="Genomic_DNA"/>
</dbReference>
<proteinExistence type="predicted"/>
<organism evidence="1 2">
    <name type="scientific">Xanthomonas graminis pv. phlei</name>
    <dbReference type="NCBI Taxonomy" id="487906"/>
    <lineage>
        <taxon>Bacteria</taxon>
        <taxon>Pseudomonadati</taxon>
        <taxon>Pseudomonadota</taxon>
        <taxon>Gammaproteobacteria</taxon>
        <taxon>Lysobacterales</taxon>
        <taxon>Lysobacteraceae</taxon>
        <taxon>Xanthomonas</taxon>
        <taxon>Xanthomonas translucens group</taxon>
        <taxon>Xanthomonas graminis</taxon>
    </lineage>
</organism>
<reference evidence="1 2" key="1">
    <citation type="submission" date="2015-07" db="EMBL/GenBank/DDBJ databases">
        <authorList>
            <person name="Noorani M."/>
        </authorList>
    </citation>
    <scope>NUCLEOTIDE SEQUENCE [LARGE SCALE GENOMIC DNA]</scope>
    <source>
        <strain evidence="1">LMG730</strain>
    </source>
</reference>
<evidence type="ECO:0000313" key="2">
    <source>
        <dbReference type="Proteomes" id="UP000045978"/>
    </source>
</evidence>
<name>A0A0K2ZRD3_9XANT</name>
<gene>
    <name evidence="1" type="ORF">XTPLMG730_1828</name>
</gene>
<dbReference type="AlphaFoldDB" id="A0A0K2ZRD3"/>